<name>A0A1H9RIT8_9ACTN</name>
<evidence type="ECO:0000256" key="2">
    <source>
        <dbReference type="ARBA" id="ARBA00023150"/>
    </source>
</evidence>
<dbReference type="Gene3D" id="3.40.980.10">
    <property type="entry name" value="MoaB/Mog-like domain"/>
    <property type="match status" value="1"/>
</dbReference>
<dbReference type="EMBL" id="FOGZ01000007">
    <property type="protein sequence ID" value="SER72656.1"/>
    <property type="molecule type" value="Genomic_DNA"/>
</dbReference>
<gene>
    <name evidence="4" type="ORF">SAMN05443377_107112</name>
</gene>
<dbReference type="InterPro" id="IPR051920">
    <property type="entry name" value="MPT_Adenylyltrnsfr/MoaC-Rel"/>
</dbReference>
<dbReference type="STRING" id="64702.SAMN05443377_107112"/>
<comment type="pathway">
    <text evidence="1">Cofactor biosynthesis; molybdopterin biosynthesis.</text>
</comment>
<dbReference type="PANTHER" id="PTHR43764">
    <property type="entry name" value="MOLYBDENUM COFACTOR BIOSYNTHESIS"/>
    <property type="match status" value="1"/>
</dbReference>
<feature type="domain" description="MoaB/Mog" evidence="3">
    <location>
        <begin position="15"/>
        <end position="162"/>
    </location>
</feature>
<dbReference type="SMART" id="SM00852">
    <property type="entry name" value="MoCF_biosynth"/>
    <property type="match status" value="1"/>
</dbReference>
<dbReference type="SUPFAM" id="SSF53218">
    <property type="entry name" value="Molybdenum cofactor biosynthesis proteins"/>
    <property type="match status" value="1"/>
</dbReference>
<evidence type="ECO:0000259" key="3">
    <source>
        <dbReference type="SMART" id="SM00852"/>
    </source>
</evidence>
<dbReference type="AlphaFoldDB" id="A0A1H9RIT8"/>
<keyword evidence="2" id="KW-0501">Molybdenum cofactor biosynthesis</keyword>
<dbReference type="GO" id="GO:0006777">
    <property type="term" value="P:Mo-molybdopterin cofactor biosynthetic process"/>
    <property type="evidence" value="ECO:0007669"/>
    <property type="project" value="UniProtKB-KW"/>
</dbReference>
<dbReference type="RefSeq" id="WP_091968661.1">
    <property type="nucleotide sequence ID" value="NZ_FOGZ01000007.1"/>
</dbReference>
<accession>A0A1H9RIT8</accession>
<keyword evidence="5" id="KW-1185">Reference proteome</keyword>
<dbReference type="Proteomes" id="UP000198815">
    <property type="component" value="Unassembled WGS sequence"/>
</dbReference>
<sequence>MSSRPAYDLSTISATIITTSNRTVAKQKEDKAAPQCVARLTDAGLGHVRTVVVAEERRALDMTLRQALILGDRLVLILGGSGFGVANEAPEVVRSVIDVEIPGIAERIRAHGAEHTALSPLSREVVGVTARDSRGALVVASPGSAGGASDTLDVLIPLLDPIFSQLDERR</sequence>
<dbReference type="OrthoDB" id="9794429at2"/>
<protein>
    <submittedName>
        <fullName evidence="4">Molybdenum cofactor synthesis domain-containing protein</fullName>
    </submittedName>
</protein>
<dbReference type="Pfam" id="PF00994">
    <property type="entry name" value="MoCF_biosynth"/>
    <property type="match status" value="1"/>
</dbReference>
<proteinExistence type="predicted"/>
<dbReference type="InterPro" id="IPR001453">
    <property type="entry name" value="MoaB/Mog_dom"/>
</dbReference>
<reference evidence="4 5" key="1">
    <citation type="submission" date="2016-10" db="EMBL/GenBank/DDBJ databases">
        <authorList>
            <person name="de Groot N.N."/>
        </authorList>
    </citation>
    <scope>NUCLEOTIDE SEQUENCE [LARGE SCALE GENOMIC DNA]</scope>
    <source>
        <strain evidence="4 5">DSM 16859</strain>
    </source>
</reference>
<evidence type="ECO:0000256" key="1">
    <source>
        <dbReference type="ARBA" id="ARBA00005046"/>
    </source>
</evidence>
<dbReference type="PANTHER" id="PTHR43764:SF1">
    <property type="entry name" value="MOLYBDOPTERIN MOLYBDOTRANSFERASE"/>
    <property type="match status" value="1"/>
</dbReference>
<evidence type="ECO:0000313" key="4">
    <source>
        <dbReference type="EMBL" id="SER72656.1"/>
    </source>
</evidence>
<organism evidence="4 5">
    <name type="scientific">Propionibacterium cyclohexanicum</name>
    <dbReference type="NCBI Taxonomy" id="64702"/>
    <lineage>
        <taxon>Bacteria</taxon>
        <taxon>Bacillati</taxon>
        <taxon>Actinomycetota</taxon>
        <taxon>Actinomycetes</taxon>
        <taxon>Propionibacteriales</taxon>
        <taxon>Propionibacteriaceae</taxon>
        <taxon>Propionibacterium</taxon>
    </lineage>
</organism>
<dbReference type="InterPro" id="IPR036425">
    <property type="entry name" value="MoaB/Mog-like_dom_sf"/>
</dbReference>
<evidence type="ECO:0000313" key="5">
    <source>
        <dbReference type="Proteomes" id="UP000198815"/>
    </source>
</evidence>